<dbReference type="Proteomes" id="UP000266483">
    <property type="component" value="Unassembled WGS sequence"/>
</dbReference>
<accession>A0ABX9N0T7</accession>
<name>A0ABX9N0T7_9BURK</name>
<evidence type="ECO:0000313" key="2">
    <source>
        <dbReference type="Proteomes" id="UP000266483"/>
    </source>
</evidence>
<evidence type="ECO:0008006" key="3">
    <source>
        <dbReference type="Google" id="ProtNLM"/>
    </source>
</evidence>
<gene>
    <name evidence="1" type="ORF">CJO09_01085</name>
</gene>
<sequence length="66" mass="7144">MELSSVESAVSAYMGLKNASAQQDQQIALLRKTLDNQKQMVEQIMSPLEPKLANSGSVGTRLHVTA</sequence>
<dbReference type="InterPro" id="IPR025906">
    <property type="entry name" value="YjfB_motility"/>
</dbReference>
<organism evidence="1 2">
    <name type="scientific">Neopusillimonas maritima</name>
    <dbReference type="NCBI Taxonomy" id="2026239"/>
    <lineage>
        <taxon>Bacteria</taxon>
        <taxon>Pseudomonadati</taxon>
        <taxon>Pseudomonadota</taxon>
        <taxon>Betaproteobacteria</taxon>
        <taxon>Burkholderiales</taxon>
        <taxon>Alcaligenaceae</taxon>
        <taxon>Neopusillimonas</taxon>
    </lineage>
</organism>
<keyword evidence="2" id="KW-1185">Reference proteome</keyword>
<evidence type="ECO:0000313" key="1">
    <source>
        <dbReference type="EMBL" id="RII83866.1"/>
    </source>
</evidence>
<reference evidence="1 2" key="1">
    <citation type="submission" date="2017-08" db="EMBL/GenBank/DDBJ databases">
        <title>Pusillimonas indicus sp. nov., a member of the family Alcaligenaceae isolated from surface seawater.</title>
        <authorList>
            <person name="Li J."/>
        </authorList>
    </citation>
    <scope>NUCLEOTIDE SEQUENCE [LARGE SCALE GENOMIC DNA]</scope>
    <source>
        <strain evidence="1 2">17-4A</strain>
    </source>
</reference>
<comment type="caution">
    <text evidence="1">The sequence shown here is derived from an EMBL/GenBank/DDBJ whole genome shotgun (WGS) entry which is preliminary data.</text>
</comment>
<dbReference type="EMBL" id="NQOU01000001">
    <property type="protein sequence ID" value="RII83866.1"/>
    <property type="molecule type" value="Genomic_DNA"/>
</dbReference>
<proteinExistence type="predicted"/>
<dbReference type="Pfam" id="PF14070">
    <property type="entry name" value="YjfB_motility"/>
    <property type="match status" value="1"/>
</dbReference>
<protein>
    <recommendedName>
        <fullName evidence="3">Motility protein</fullName>
    </recommendedName>
</protein>
<dbReference type="RefSeq" id="WP_114420537.1">
    <property type="nucleotide sequence ID" value="NZ_CP170494.1"/>
</dbReference>